<name>A0A7S2NYS8_9STRA</name>
<dbReference type="AlphaFoldDB" id="A0A7S2NYS8"/>
<dbReference type="PANTHER" id="PTHR37948:SF1">
    <property type="entry name" value="BLL5189 PROTEIN"/>
    <property type="match status" value="1"/>
</dbReference>
<organism evidence="2">
    <name type="scientific">Leptocylindrus danicus</name>
    <dbReference type="NCBI Taxonomy" id="163516"/>
    <lineage>
        <taxon>Eukaryota</taxon>
        <taxon>Sar</taxon>
        <taxon>Stramenopiles</taxon>
        <taxon>Ochrophyta</taxon>
        <taxon>Bacillariophyta</taxon>
        <taxon>Coscinodiscophyceae</taxon>
        <taxon>Chaetocerotophycidae</taxon>
        <taxon>Leptocylindrales</taxon>
        <taxon>Leptocylindraceae</taxon>
        <taxon>Leptocylindrus</taxon>
    </lineage>
</organism>
<evidence type="ECO:0000313" key="2">
    <source>
        <dbReference type="EMBL" id="CAD9567195.1"/>
    </source>
</evidence>
<accession>A0A7S2NYS8</accession>
<feature type="coiled-coil region" evidence="1">
    <location>
        <begin position="91"/>
        <end position="118"/>
    </location>
</feature>
<dbReference type="EMBL" id="HBGY01009231">
    <property type="protein sequence ID" value="CAD9567195.1"/>
    <property type="molecule type" value="Transcribed_RNA"/>
</dbReference>
<reference evidence="2" key="1">
    <citation type="submission" date="2021-01" db="EMBL/GenBank/DDBJ databases">
        <authorList>
            <person name="Corre E."/>
            <person name="Pelletier E."/>
            <person name="Niang G."/>
            <person name="Scheremetjew M."/>
            <person name="Finn R."/>
            <person name="Kale V."/>
            <person name="Holt S."/>
            <person name="Cochrane G."/>
            <person name="Meng A."/>
            <person name="Brown T."/>
            <person name="Cohen L."/>
        </authorList>
    </citation>
    <scope>NUCLEOTIDE SEQUENCE</scope>
    <source>
        <strain evidence="2">B650</strain>
    </source>
</reference>
<gene>
    <name evidence="2" type="ORF">LDAN0321_LOCUS5831</name>
</gene>
<keyword evidence="1" id="KW-0175">Coiled coil</keyword>
<dbReference type="PANTHER" id="PTHR37948">
    <property type="entry name" value="ZGC:113208"/>
    <property type="match status" value="1"/>
</dbReference>
<proteinExistence type="predicted"/>
<sequence>MPDTDTQTVLSSLQQKIRSETALDTPNSERCIDILNSIESTILPEEKGKRKKPMVSLIATLESSGLGKTLAKSLKAFRRHKRTDANFEPVFEKCNSLLEKLKEEAKKESKASAAAKTKNIQADGLSDNGVVSFPPTVAVYRARLVKYKKELYKDPPVLPPRVDVYEERKPVPKRAKNGELIFEDQKDFRPNLTPEEVLRAGAFGGTYFRSIVSGVTNIHYKAEDAIKETLPDQWIAGMNKRQLLTSQSYSNAVNKFGVKCGGSLGMWESSGWISEIDPYGWFQWYCRFYDGRRSDDDLRQISRWAKSAGPKGRFRSQLCNKCIAANTNARDKSISPVIRQTLHHWGFELTPELLEWHRKNRKK</sequence>
<evidence type="ECO:0000256" key="1">
    <source>
        <dbReference type="SAM" id="Coils"/>
    </source>
</evidence>
<protein>
    <submittedName>
        <fullName evidence="2">Uncharacterized protein</fullName>
    </submittedName>
</protein>